<proteinExistence type="predicted"/>
<gene>
    <name evidence="3" type="ORF">BN1012_Phect1615</name>
</gene>
<dbReference type="OrthoDB" id="7283452at2"/>
<feature type="compositionally biased region" description="Low complexity" evidence="1">
    <location>
        <begin position="131"/>
        <end position="155"/>
    </location>
</feature>
<protein>
    <recommendedName>
        <fullName evidence="5">PEGA domain-containing protein</fullName>
    </recommendedName>
</protein>
<dbReference type="PROSITE" id="PS51257">
    <property type="entry name" value="PROKAR_LIPOPROTEIN"/>
    <property type="match status" value="1"/>
</dbReference>
<evidence type="ECO:0008006" key="5">
    <source>
        <dbReference type="Google" id="ProtNLM"/>
    </source>
</evidence>
<feature type="region of interest" description="Disordered" evidence="1">
    <location>
        <begin position="131"/>
        <end position="167"/>
    </location>
</feature>
<evidence type="ECO:0000313" key="3">
    <source>
        <dbReference type="EMBL" id="CDO59829.1"/>
    </source>
</evidence>
<dbReference type="AlphaFoldDB" id="X5MFH8"/>
<dbReference type="KEGG" id="pect:BN1012_Phect1615"/>
<feature type="signal peptide" evidence="2">
    <location>
        <begin position="1"/>
        <end position="17"/>
    </location>
</feature>
<evidence type="ECO:0000256" key="2">
    <source>
        <dbReference type="SAM" id="SignalP"/>
    </source>
</evidence>
<dbReference type="HOGENOM" id="CLU_1591565_0_0_5"/>
<dbReference type="Proteomes" id="UP000032160">
    <property type="component" value="Chromosome I"/>
</dbReference>
<organism evidence="3 4">
    <name type="scientific">Candidatus Phaeomarinibacter ectocarpi</name>
    <dbReference type="NCBI Taxonomy" id="1458461"/>
    <lineage>
        <taxon>Bacteria</taxon>
        <taxon>Pseudomonadati</taxon>
        <taxon>Pseudomonadota</taxon>
        <taxon>Alphaproteobacteria</taxon>
        <taxon>Hyphomicrobiales</taxon>
        <taxon>Parvibaculaceae</taxon>
        <taxon>Candidatus Phaeomarinibacter</taxon>
    </lineage>
</organism>
<dbReference type="EMBL" id="HG966617">
    <property type="protein sequence ID" value="CDO59829.1"/>
    <property type="molecule type" value="Genomic_DNA"/>
</dbReference>
<feature type="chain" id="PRO_5004959509" description="PEGA domain-containing protein" evidence="2">
    <location>
        <begin position="18"/>
        <end position="167"/>
    </location>
</feature>
<keyword evidence="4" id="KW-1185">Reference proteome</keyword>
<evidence type="ECO:0000313" key="4">
    <source>
        <dbReference type="Proteomes" id="UP000032160"/>
    </source>
</evidence>
<sequence length="167" mass="16463">MAIRTGLAIGLIAFAAAGCSTIIEGTDQDITLASVPSEAECTVQKNGVTIAKVNKTPGRVTVDKSSADLTVVCNKEGFKETRGILESDLAAATFGNAIAGGLIGVVIDASTGANSKYDDTITVTLVPEAPAAEAAPEAPAPAEADADAAPAAAPAGGMQPIANPPSS</sequence>
<evidence type="ECO:0000256" key="1">
    <source>
        <dbReference type="SAM" id="MobiDB-lite"/>
    </source>
</evidence>
<dbReference type="STRING" id="1458461.BN1012_Phect1615"/>
<dbReference type="RefSeq" id="WP_043950366.1">
    <property type="nucleotide sequence ID" value="NZ_HG966617.1"/>
</dbReference>
<name>X5MFH8_9HYPH</name>
<reference evidence="3 4" key="1">
    <citation type="journal article" date="2014" name="Front. Genet.">
        <title>Genome and metabolic network of "Candidatus Phaeomarinobacter ectocarpi" Ec32, a new candidate genus of Alphaproteobacteria frequently associated with brown algae.</title>
        <authorList>
            <person name="Dittami S.M."/>
            <person name="Barbeyron T."/>
            <person name="Boyen C."/>
            <person name="Cambefort J."/>
            <person name="Collet G."/>
            <person name="Delage L."/>
            <person name="Gobet A."/>
            <person name="Groisillier A."/>
            <person name="Leblanc C."/>
            <person name="Michel G."/>
            <person name="Scornet D."/>
            <person name="Siegel A."/>
            <person name="Tapia J.E."/>
            <person name="Tonon T."/>
        </authorList>
    </citation>
    <scope>NUCLEOTIDE SEQUENCE [LARGE SCALE GENOMIC DNA]</scope>
    <source>
        <strain evidence="3 4">Ec32</strain>
    </source>
</reference>
<accession>X5MFH8</accession>
<keyword evidence="2" id="KW-0732">Signal</keyword>